<dbReference type="CDD" id="cd02696">
    <property type="entry name" value="MurNAc-LAA"/>
    <property type="match status" value="1"/>
</dbReference>
<evidence type="ECO:0000313" key="3">
    <source>
        <dbReference type="EMBL" id="OUP53864.1"/>
    </source>
</evidence>
<dbReference type="SMART" id="SM00646">
    <property type="entry name" value="Ami_3"/>
    <property type="match status" value="1"/>
</dbReference>
<comment type="caution">
    <text evidence="3">The sequence shown here is derived from an EMBL/GenBank/DDBJ whole genome shotgun (WGS) entry which is preliminary data.</text>
</comment>
<dbReference type="EMBL" id="NFKK01000003">
    <property type="protein sequence ID" value="OUP53864.1"/>
    <property type="molecule type" value="Genomic_DNA"/>
</dbReference>
<feature type="domain" description="MurNAc-LAA" evidence="2">
    <location>
        <begin position="120"/>
        <end position="234"/>
    </location>
</feature>
<dbReference type="PANTHER" id="PTHR30404">
    <property type="entry name" value="N-ACETYLMURAMOYL-L-ALANINE AMIDASE"/>
    <property type="match status" value="1"/>
</dbReference>
<sequence>MKQRILQHFRRRWFYYIALGLVGLLILDQLHAGGRLDVFSAQREIPTLVLDAGHGGFDGGAVSPNGVTEQQINLSITYKVRDLAGFFGQPSVLTRPDDQALDYEAGRSVRENKAADIRARARICEQTAHPIFVSIHLNKFEQSRYFGAQVFYGAADPDSKVLAEAIQTALKDGIQNGNTRVAKPAGDTIYLMRHLTCPALIVECGFLSNPEEEQKLCEDGYQTQLATCIVAGYLQA</sequence>
<organism evidence="3 4">
    <name type="scientific">Butyricicoccus pullicaecorum</name>
    <dbReference type="NCBI Taxonomy" id="501571"/>
    <lineage>
        <taxon>Bacteria</taxon>
        <taxon>Bacillati</taxon>
        <taxon>Bacillota</taxon>
        <taxon>Clostridia</taxon>
        <taxon>Eubacteriales</taxon>
        <taxon>Butyricicoccaceae</taxon>
        <taxon>Butyricicoccus</taxon>
    </lineage>
</organism>
<evidence type="ECO:0000313" key="4">
    <source>
        <dbReference type="Proteomes" id="UP000195897"/>
    </source>
</evidence>
<dbReference type="InterPro" id="IPR002508">
    <property type="entry name" value="MurNAc-LAA_cat"/>
</dbReference>
<evidence type="ECO:0000256" key="1">
    <source>
        <dbReference type="ARBA" id="ARBA00022801"/>
    </source>
</evidence>
<gene>
    <name evidence="3" type="ORF">B5F17_04575</name>
</gene>
<dbReference type="GO" id="GO:0008745">
    <property type="term" value="F:N-acetylmuramoyl-L-alanine amidase activity"/>
    <property type="evidence" value="ECO:0007669"/>
    <property type="project" value="InterPro"/>
</dbReference>
<proteinExistence type="predicted"/>
<dbReference type="GO" id="GO:0009253">
    <property type="term" value="P:peptidoglycan catabolic process"/>
    <property type="evidence" value="ECO:0007669"/>
    <property type="project" value="InterPro"/>
</dbReference>
<dbReference type="Pfam" id="PF01520">
    <property type="entry name" value="Amidase_3"/>
    <property type="match status" value="1"/>
</dbReference>
<dbReference type="Gene3D" id="3.40.630.40">
    <property type="entry name" value="Zn-dependent exopeptidases"/>
    <property type="match status" value="1"/>
</dbReference>
<evidence type="ECO:0000259" key="2">
    <source>
        <dbReference type="SMART" id="SM00646"/>
    </source>
</evidence>
<dbReference type="InterPro" id="IPR050695">
    <property type="entry name" value="N-acetylmuramoyl_amidase_3"/>
</dbReference>
<name>A0A1Y4LAY1_9FIRM</name>
<dbReference type="PANTHER" id="PTHR30404:SF0">
    <property type="entry name" value="N-ACETYLMURAMOYL-L-ALANINE AMIDASE AMIC"/>
    <property type="match status" value="1"/>
</dbReference>
<protein>
    <recommendedName>
        <fullName evidence="2">MurNAc-LAA domain-containing protein</fullName>
    </recommendedName>
</protein>
<keyword evidence="1" id="KW-0378">Hydrolase</keyword>
<dbReference type="SUPFAM" id="SSF53187">
    <property type="entry name" value="Zn-dependent exopeptidases"/>
    <property type="match status" value="1"/>
</dbReference>
<dbReference type="RefSeq" id="WP_016146564.1">
    <property type="nucleotide sequence ID" value="NZ_CABKSA010000001.1"/>
</dbReference>
<dbReference type="AlphaFoldDB" id="A0A1Y4LAY1"/>
<dbReference type="GO" id="GO:0030288">
    <property type="term" value="C:outer membrane-bounded periplasmic space"/>
    <property type="evidence" value="ECO:0007669"/>
    <property type="project" value="TreeGrafter"/>
</dbReference>
<accession>A0A1Y4LAY1</accession>
<reference evidence="4" key="1">
    <citation type="submission" date="2017-04" db="EMBL/GenBank/DDBJ databases">
        <title>Function of individual gut microbiota members based on whole genome sequencing of pure cultures obtained from chicken caecum.</title>
        <authorList>
            <person name="Medvecky M."/>
            <person name="Cejkova D."/>
            <person name="Polansky O."/>
            <person name="Karasova D."/>
            <person name="Kubasova T."/>
            <person name="Cizek A."/>
            <person name="Rychlik I."/>
        </authorList>
    </citation>
    <scope>NUCLEOTIDE SEQUENCE [LARGE SCALE GENOMIC DNA]</scope>
    <source>
        <strain evidence="4">An180</strain>
    </source>
</reference>
<dbReference type="Proteomes" id="UP000195897">
    <property type="component" value="Unassembled WGS sequence"/>
</dbReference>